<dbReference type="InterPro" id="IPR009014">
    <property type="entry name" value="Transketo_C/PFOR_II"/>
</dbReference>
<keyword evidence="3" id="KW-1185">Reference proteome</keyword>
<dbReference type="Gene3D" id="3.40.50.920">
    <property type="match status" value="1"/>
</dbReference>
<proteinExistence type="predicted"/>
<dbReference type="Proteomes" id="UP000092444">
    <property type="component" value="Unassembled WGS sequence"/>
</dbReference>
<dbReference type="PANTHER" id="PTHR43825:SF1">
    <property type="entry name" value="TRANSKETOLASE-LIKE PYRIMIDINE-BINDING DOMAIN-CONTAINING PROTEIN"/>
    <property type="match status" value="1"/>
</dbReference>
<protein>
    <recommendedName>
        <fullName evidence="1">Transketolase C-terminal domain-containing protein</fullName>
    </recommendedName>
</protein>
<evidence type="ECO:0000313" key="2">
    <source>
        <dbReference type="EnsemblMetazoa" id="GMOY001652-PA"/>
    </source>
</evidence>
<accession>A0A1B0FDJ3</accession>
<evidence type="ECO:0000313" key="3">
    <source>
        <dbReference type="Proteomes" id="UP000092444"/>
    </source>
</evidence>
<sequence length="130" mass="13484">MGKGIVLREGKDVTIVANGLCVAASLEAAEKLAADGIDAKVINIHTIKPLDEDLIVTAAKETGKVVTVEEHSVIGGLGGAVCECLSEKAPVPVKRIGVNDVFGESGPAVALLEKYGLDAEGIYKQVKEFV</sequence>
<dbReference type="STRING" id="37546.A0A1B0FDJ3"/>
<dbReference type="PhylomeDB" id="A0A1B0FDJ3"/>
<dbReference type="SUPFAM" id="SSF52922">
    <property type="entry name" value="TK C-terminal domain-like"/>
    <property type="match status" value="1"/>
</dbReference>
<feature type="domain" description="Transketolase C-terminal" evidence="1">
    <location>
        <begin position="2"/>
        <end position="122"/>
    </location>
</feature>
<dbReference type="InterPro" id="IPR051157">
    <property type="entry name" value="PDH/Transketolase"/>
</dbReference>
<reference evidence="2" key="1">
    <citation type="submission" date="2020-05" db="UniProtKB">
        <authorList>
            <consortium name="EnsemblMetazoa"/>
        </authorList>
    </citation>
    <scope>IDENTIFICATION</scope>
    <source>
        <strain evidence="2">Yale</strain>
    </source>
</reference>
<name>A0A1B0FDJ3_GLOMM</name>
<dbReference type="InterPro" id="IPR033248">
    <property type="entry name" value="Transketolase_C"/>
</dbReference>
<dbReference type="Pfam" id="PF02780">
    <property type="entry name" value="Transketolase_C"/>
    <property type="match status" value="1"/>
</dbReference>
<evidence type="ECO:0000259" key="1">
    <source>
        <dbReference type="Pfam" id="PF02780"/>
    </source>
</evidence>
<dbReference type="EMBL" id="CCAG010017630">
    <property type="status" value="NOT_ANNOTATED_CDS"/>
    <property type="molecule type" value="Genomic_DNA"/>
</dbReference>
<dbReference type="AlphaFoldDB" id="A0A1B0FDJ3"/>
<organism evidence="2 3">
    <name type="scientific">Glossina morsitans morsitans</name>
    <name type="common">Savannah tsetse fly</name>
    <dbReference type="NCBI Taxonomy" id="37546"/>
    <lineage>
        <taxon>Eukaryota</taxon>
        <taxon>Metazoa</taxon>
        <taxon>Ecdysozoa</taxon>
        <taxon>Arthropoda</taxon>
        <taxon>Hexapoda</taxon>
        <taxon>Insecta</taxon>
        <taxon>Pterygota</taxon>
        <taxon>Neoptera</taxon>
        <taxon>Endopterygota</taxon>
        <taxon>Diptera</taxon>
        <taxon>Brachycera</taxon>
        <taxon>Muscomorpha</taxon>
        <taxon>Hippoboscoidea</taxon>
        <taxon>Glossinidae</taxon>
        <taxon>Glossina</taxon>
    </lineage>
</organism>
<dbReference type="PANTHER" id="PTHR43825">
    <property type="entry name" value="PYRUVATE DEHYDROGENASE E1 COMPONENT"/>
    <property type="match status" value="1"/>
</dbReference>
<dbReference type="VEuPathDB" id="VectorBase:GMOY001652"/>
<dbReference type="EnsemblMetazoa" id="GMOY001652-RA">
    <property type="protein sequence ID" value="GMOY001652-PA"/>
    <property type="gene ID" value="GMOY001652"/>
</dbReference>